<organism evidence="2 3">
    <name type="scientific">Prorocentrum cordatum</name>
    <dbReference type="NCBI Taxonomy" id="2364126"/>
    <lineage>
        <taxon>Eukaryota</taxon>
        <taxon>Sar</taxon>
        <taxon>Alveolata</taxon>
        <taxon>Dinophyceae</taxon>
        <taxon>Prorocentrales</taxon>
        <taxon>Prorocentraceae</taxon>
        <taxon>Prorocentrum</taxon>
    </lineage>
</organism>
<reference evidence="2" key="1">
    <citation type="submission" date="2023-10" db="EMBL/GenBank/DDBJ databases">
        <authorList>
            <person name="Chen Y."/>
            <person name="Shah S."/>
            <person name="Dougan E. K."/>
            <person name="Thang M."/>
            <person name="Chan C."/>
        </authorList>
    </citation>
    <scope>NUCLEOTIDE SEQUENCE [LARGE SCALE GENOMIC DNA]</scope>
</reference>
<dbReference type="Proteomes" id="UP001189429">
    <property type="component" value="Unassembled WGS sequence"/>
</dbReference>
<evidence type="ECO:0000256" key="1">
    <source>
        <dbReference type="SAM" id="MobiDB-lite"/>
    </source>
</evidence>
<name>A0ABN9XJH6_9DINO</name>
<gene>
    <name evidence="2" type="ORF">PCOR1329_LOCUS76161</name>
</gene>
<accession>A0ABN9XJH6</accession>
<evidence type="ECO:0000313" key="3">
    <source>
        <dbReference type="Proteomes" id="UP001189429"/>
    </source>
</evidence>
<evidence type="ECO:0000313" key="2">
    <source>
        <dbReference type="EMBL" id="CAK0898237.1"/>
    </source>
</evidence>
<proteinExistence type="predicted"/>
<sequence length="234" mass="25599">MPSAAECLAKAQEFLKADGGGAEPQSKRFAATAAPTAGAASSGQGAGPAERQLLTKTLRLVLYRSADAEQLLNATAHVNLFGAPDLQDRALKALELWEKHEPEVSEAGRMAKKWPIHPLGSKTFFLHSTTLQVIQDVAKQNGGDAEKPVTEATTQLLTMEDSEVQRFHTKCWPKFKTPKEKRVRKREIVFSPLTPDAVRIEWAKLVTHAKCGTQSAWMCAGADRATWRASCGRH</sequence>
<feature type="compositionally biased region" description="Low complexity" evidence="1">
    <location>
        <begin position="30"/>
        <end position="48"/>
    </location>
</feature>
<keyword evidence="3" id="KW-1185">Reference proteome</keyword>
<feature type="region of interest" description="Disordered" evidence="1">
    <location>
        <begin position="18"/>
        <end position="48"/>
    </location>
</feature>
<protein>
    <submittedName>
        <fullName evidence="2">Uncharacterized protein</fullName>
    </submittedName>
</protein>
<comment type="caution">
    <text evidence="2">The sequence shown here is derived from an EMBL/GenBank/DDBJ whole genome shotgun (WGS) entry which is preliminary data.</text>
</comment>
<dbReference type="EMBL" id="CAUYUJ010020446">
    <property type="protein sequence ID" value="CAK0898237.1"/>
    <property type="molecule type" value="Genomic_DNA"/>
</dbReference>